<gene>
    <name evidence="8" type="ORF">SAMN06297280_0845</name>
</gene>
<dbReference type="GO" id="GO:0008324">
    <property type="term" value="F:monoatomic cation transmembrane transporter activity"/>
    <property type="evidence" value="ECO:0007669"/>
    <property type="project" value="InterPro"/>
</dbReference>
<dbReference type="Proteomes" id="UP000219353">
    <property type="component" value="Unassembled WGS sequence"/>
</dbReference>
<evidence type="ECO:0000256" key="3">
    <source>
        <dbReference type="ARBA" id="ARBA00022475"/>
    </source>
</evidence>
<dbReference type="Pfam" id="PF01899">
    <property type="entry name" value="MNHE"/>
    <property type="match status" value="1"/>
</dbReference>
<dbReference type="GO" id="GO:0005886">
    <property type="term" value="C:plasma membrane"/>
    <property type="evidence" value="ECO:0007669"/>
    <property type="project" value="UniProtKB-SubCell"/>
</dbReference>
<keyword evidence="6 7" id="KW-0472">Membrane</keyword>
<dbReference type="PANTHER" id="PTHR34584:SF1">
    <property type="entry name" value="NA(+)_H(+) ANTIPORTER SUBUNIT E1"/>
    <property type="match status" value="1"/>
</dbReference>
<name>A0A285IDZ0_9GAMM</name>
<evidence type="ECO:0000256" key="1">
    <source>
        <dbReference type="ARBA" id="ARBA00004651"/>
    </source>
</evidence>
<dbReference type="InterPro" id="IPR002758">
    <property type="entry name" value="Cation_antiport_E"/>
</dbReference>
<dbReference type="PANTHER" id="PTHR34584">
    <property type="entry name" value="NA(+)/H(+) ANTIPORTER SUBUNIT E1"/>
    <property type="match status" value="1"/>
</dbReference>
<evidence type="ECO:0000313" key="8">
    <source>
        <dbReference type="EMBL" id="SNY45171.1"/>
    </source>
</evidence>
<proteinExistence type="inferred from homology"/>
<evidence type="ECO:0000256" key="2">
    <source>
        <dbReference type="ARBA" id="ARBA00006228"/>
    </source>
</evidence>
<feature type="transmembrane region" description="Helical" evidence="7">
    <location>
        <begin position="31"/>
        <end position="50"/>
    </location>
</feature>
<keyword evidence="5 7" id="KW-1133">Transmembrane helix</keyword>
<evidence type="ECO:0000256" key="4">
    <source>
        <dbReference type="ARBA" id="ARBA00022692"/>
    </source>
</evidence>
<keyword evidence="4 7" id="KW-0812">Transmembrane</keyword>
<comment type="similarity">
    <text evidence="2">Belongs to the CPA3 antiporters (TC 2.A.63) subunit E family.</text>
</comment>
<protein>
    <submittedName>
        <fullName evidence="8">Multisubunit sodium/proton antiporter, MrpE subunit</fullName>
    </submittedName>
</protein>
<dbReference type="OrthoDB" id="7852837at2"/>
<sequence length="168" mass="19390">MIFQRMTDMAMLSILAALVWAALTQNQGWWFFLPLWLLMLIWQYFARLTLPSVRLQVLPGFIWFFFRQLVLGAFDVGWRALAREPQFSPQWQSYSMSLTKPASQRLLASLISLLPGTCSAGVEQDPQQPDQLLLHVLDQHADWQTGVRALEQQLTRLLKQETRAGDTL</sequence>
<comment type="subcellular location">
    <subcellularLocation>
        <location evidence="1">Cell membrane</location>
        <topology evidence="1">Multi-pass membrane protein</topology>
    </subcellularLocation>
</comment>
<dbReference type="AlphaFoldDB" id="A0A285IDZ0"/>
<evidence type="ECO:0000256" key="5">
    <source>
        <dbReference type="ARBA" id="ARBA00022989"/>
    </source>
</evidence>
<evidence type="ECO:0000256" key="7">
    <source>
        <dbReference type="SAM" id="Phobius"/>
    </source>
</evidence>
<keyword evidence="9" id="KW-1185">Reference proteome</keyword>
<keyword evidence="3" id="KW-1003">Cell membrane</keyword>
<dbReference type="RefSeq" id="WP_097110392.1">
    <property type="nucleotide sequence ID" value="NZ_OBEB01000001.1"/>
</dbReference>
<evidence type="ECO:0000313" key="9">
    <source>
        <dbReference type="Proteomes" id="UP000219353"/>
    </source>
</evidence>
<accession>A0A285IDZ0</accession>
<dbReference type="EMBL" id="OBEB01000001">
    <property type="protein sequence ID" value="SNY45171.1"/>
    <property type="molecule type" value="Genomic_DNA"/>
</dbReference>
<feature type="transmembrane region" description="Helical" evidence="7">
    <location>
        <begin position="57"/>
        <end position="78"/>
    </location>
</feature>
<evidence type="ECO:0000256" key="6">
    <source>
        <dbReference type="ARBA" id="ARBA00023136"/>
    </source>
</evidence>
<organism evidence="8 9">
    <name type="scientific">Arsukibacterium tuosuense</name>
    <dbReference type="NCBI Taxonomy" id="1323745"/>
    <lineage>
        <taxon>Bacteria</taxon>
        <taxon>Pseudomonadati</taxon>
        <taxon>Pseudomonadota</taxon>
        <taxon>Gammaproteobacteria</taxon>
        <taxon>Chromatiales</taxon>
        <taxon>Chromatiaceae</taxon>
        <taxon>Arsukibacterium</taxon>
    </lineage>
</organism>
<reference evidence="9" key="1">
    <citation type="submission" date="2017-09" db="EMBL/GenBank/DDBJ databases">
        <authorList>
            <person name="Varghese N."/>
            <person name="Submissions S."/>
        </authorList>
    </citation>
    <scope>NUCLEOTIDE SEQUENCE [LARGE SCALE GENOMIC DNA]</scope>
    <source>
        <strain evidence="9">CGMCC 1.12461</strain>
    </source>
</reference>